<dbReference type="SUPFAM" id="SSF111369">
    <property type="entry name" value="HlyD-like secretion proteins"/>
    <property type="match status" value="1"/>
</dbReference>
<comment type="similarity">
    <text evidence="1">Belongs to the membrane fusion protein (MFP) (TC 8.A.1) family.</text>
</comment>
<evidence type="ECO:0000313" key="6">
    <source>
        <dbReference type="EMBL" id="ARS34620.1"/>
    </source>
</evidence>
<dbReference type="InterPro" id="IPR058647">
    <property type="entry name" value="BSH_CzcB-like"/>
</dbReference>
<protein>
    <submittedName>
        <fullName evidence="6">Efflux transporter periplasmic adaptor subunit</fullName>
    </submittedName>
</protein>
<evidence type="ECO:0000313" key="7">
    <source>
        <dbReference type="Proteomes" id="UP000266292"/>
    </source>
</evidence>
<feature type="domain" description="CusB-like beta-barrel" evidence="4">
    <location>
        <begin position="242"/>
        <end position="313"/>
    </location>
</feature>
<dbReference type="Gene3D" id="2.40.30.170">
    <property type="match status" value="1"/>
</dbReference>
<dbReference type="GO" id="GO:0015679">
    <property type="term" value="P:plasma membrane copper ion transport"/>
    <property type="evidence" value="ECO:0007669"/>
    <property type="project" value="TreeGrafter"/>
</dbReference>
<evidence type="ECO:0000256" key="3">
    <source>
        <dbReference type="SAM" id="SignalP"/>
    </source>
</evidence>
<evidence type="ECO:0000256" key="2">
    <source>
        <dbReference type="ARBA" id="ARBA00022448"/>
    </source>
</evidence>
<dbReference type="PANTHER" id="PTHR30097">
    <property type="entry name" value="CATION EFFLUX SYSTEM PROTEIN CUSB"/>
    <property type="match status" value="1"/>
</dbReference>
<evidence type="ECO:0000259" key="5">
    <source>
        <dbReference type="Pfam" id="PF25973"/>
    </source>
</evidence>
<dbReference type="InterPro" id="IPR058792">
    <property type="entry name" value="Beta-barrel_RND_2"/>
</dbReference>
<feature type="domain" description="CzcB-like barrel-sandwich hybrid" evidence="5">
    <location>
        <begin position="90"/>
        <end position="236"/>
    </location>
</feature>
<dbReference type="Proteomes" id="UP000266292">
    <property type="component" value="Chromosome"/>
</dbReference>
<keyword evidence="2" id="KW-0813">Transport</keyword>
<organism evidence="6 7">
    <name type="scientific">Pontibacter actiniarum</name>
    <dbReference type="NCBI Taxonomy" id="323450"/>
    <lineage>
        <taxon>Bacteria</taxon>
        <taxon>Pseudomonadati</taxon>
        <taxon>Bacteroidota</taxon>
        <taxon>Cytophagia</taxon>
        <taxon>Cytophagales</taxon>
        <taxon>Hymenobacteraceae</taxon>
        <taxon>Pontibacter</taxon>
    </lineage>
</organism>
<dbReference type="PANTHER" id="PTHR30097:SF4">
    <property type="entry name" value="SLR6042 PROTEIN"/>
    <property type="match status" value="1"/>
</dbReference>
<dbReference type="GO" id="GO:0016020">
    <property type="term" value="C:membrane"/>
    <property type="evidence" value="ECO:0007669"/>
    <property type="project" value="InterPro"/>
</dbReference>
<accession>A0A1X9YP05</accession>
<dbReference type="InterPro" id="IPR051909">
    <property type="entry name" value="MFP_Cation_Efflux"/>
</dbReference>
<dbReference type="Pfam" id="PF25954">
    <property type="entry name" value="Beta-barrel_RND_2"/>
    <property type="match status" value="1"/>
</dbReference>
<dbReference type="EMBL" id="CP021235">
    <property type="protein sequence ID" value="ARS34620.1"/>
    <property type="molecule type" value="Genomic_DNA"/>
</dbReference>
<dbReference type="Gene3D" id="1.10.287.470">
    <property type="entry name" value="Helix hairpin bin"/>
    <property type="match status" value="1"/>
</dbReference>
<dbReference type="OrthoDB" id="9814657at2"/>
<keyword evidence="3" id="KW-0732">Signal</keyword>
<evidence type="ECO:0000256" key="1">
    <source>
        <dbReference type="ARBA" id="ARBA00009477"/>
    </source>
</evidence>
<dbReference type="Gene3D" id="2.40.50.100">
    <property type="match status" value="1"/>
</dbReference>
<reference evidence="7" key="1">
    <citation type="submission" date="2017-05" db="EMBL/GenBank/DDBJ databases">
        <authorList>
            <person name="Ray J."/>
            <person name="Price M."/>
            <person name="Deutschbauer A."/>
        </authorList>
    </citation>
    <scope>NUCLEOTIDE SEQUENCE [LARGE SCALE GENOMIC DNA]</scope>
    <source>
        <strain evidence="7">DSM 19842</strain>
    </source>
</reference>
<dbReference type="GO" id="GO:0030313">
    <property type="term" value="C:cell envelope"/>
    <property type="evidence" value="ECO:0007669"/>
    <property type="project" value="TreeGrafter"/>
</dbReference>
<feature type="chain" id="PRO_5010983707" evidence="3">
    <location>
        <begin position="21"/>
        <end position="414"/>
    </location>
</feature>
<dbReference type="AlphaFoldDB" id="A0A1X9YP05"/>
<dbReference type="GO" id="GO:0022857">
    <property type="term" value="F:transmembrane transporter activity"/>
    <property type="evidence" value="ECO:0007669"/>
    <property type="project" value="InterPro"/>
</dbReference>
<name>A0A1X9YP05_9BACT</name>
<evidence type="ECO:0000259" key="4">
    <source>
        <dbReference type="Pfam" id="PF25954"/>
    </source>
</evidence>
<dbReference type="NCBIfam" id="TIGR01730">
    <property type="entry name" value="RND_mfp"/>
    <property type="match status" value="1"/>
</dbReference>
<gene>
    <name evidence="6" type="ORF">CA264_03690</name>
</gene>
<proteinExistence type="inferred from homology"/>
<dbReference type="KEGG" id="pact:CA264_03690"/>
<dbReference type="GO" id="GO:0060003">
    <property type="term" value="P:copper ion export"/>
    <property type="evidence" value="ECO:0007669"/>
    <property type="project" value="TreeGrafter"/>
</dbReference>
<dbReference type="RefSeq" id="WP_025604709.1">
    <property type="nucleotide sequence ID" value="NZ_CP021235.1"/>
</dbReference>
<feature type="signal peptide" evidence="3">
    <location>
        <begin position="1"/>
        <end position="20"/>
    </location>
</feature>
<dbReference type="InterPro" id="IPR006143">
    <property type="entry name" value="RND_pump_MFP"/>
</dbReference>
<keyword evidence="7" id="KW-1185">Reference proteome</keyword>
<dbReference type="Gene3D" id="2.40.420.20">
    <property type="match status" value="1"/>
</dbReference>
<sequence length="414" mass="45471">MKRAIKNSLVLILLSLLVFRCGQPEPVAEEEHAHEEEAGGHAEEGGEEGVVELSDVQLAAAELAYGSLDSINVSAFVKANGTLDLPPQKLAAVSAPSSGFVRQANYLVGNYVKKGTVLAVLENMDFVRYQEEYQNVLSNLDYLAAEYQRQRRLDSAQVNSKKQFQAATAAYENARSRKNALEKQLRYLGISPASVAKGNISSTIPVRAPLSGYITKLNVHNGEFASSEQELYELADPRHMHLELNVFEQDVNKVSIGQPIHFTVPSVGQQVYDGEVYLVGKSFDQESKTVKVHGHIEGEHGSFIRGMYVEAKIYTGKQQVQALPEEAIVEDEGKSYVFIQADDAHAQEEEGGHDEAGEVHGTSFKRVQVVTGEREQGFVQITQLPELSAGAKIVTKGAYYLFAEMKKGEGGHHH</sequence>
<dbReference type="Pfam" id="PF25973">
    <property type="entry name" value="BSH_CzcB"/>
    <property type="match status" value="1"/>
</dbReference>
<dbReference type="STRING" id="709015.GCA_000472485_00732"/>